<dbReference type="GO" id="GO:0015074">
    <property type="term" value="P:DNA integration"/>
    <property type="evidence" value="ECO:0007669"/>
    <property type="project" value="UniProtKB-KW"/>
</dbReference>
<feature type="domain" description="Integrase catalytic" evidence="11">
    <location>
        <begin position="1"/>
        <end position="151"/>
    </location>
</feature>
<evidence type="ECO:0000256" key="3">
    <source>
        <dbReference type="ARBA" id="ARBA00022759"/>
    </source>
</evidence>
<dbReference type="SUPFAM" id="SSF53098">
    <property type="entry name" value="Ribonuclease H-like"/>
    <property type="match status" value="1"/>
</dbReference>
<keyword evidence="9" id="KW-0233">DNA recombination</keyword>
<keyword evidence="12" id="KW-1185">Reference proteome</keyword>
<keyword evidence="1" id="KW-0540">Nuclease</keyword>
<dbReference type="PANTHER" id="PTHR42648:SF11">
    <property type="entry name" value="TRANSPOSON TY4-P GAG-POL POLYPROTEIN"/>
    <property type="match status" value="1"/>
</dbReference>
<dbReference type="STRING" id="70415.A0A5S6Q6J3"/>
<keyword evidence="3" id="KW-0255">Endonuclease</keyword>
<evidence type="ECO:0000313" key="14">
    <source>
        <dbReference type="WBParaSite" id="TMUE_1000002572.2"/>
    </source>
</evidence>
<dbReference type="GO" id="GO:0003964">
    <property type="term" value="F:RNA-directed DNA polymerase activity"/>
    <property type="evidence" value="ECO:0007669"/>
    <property type="project" value="UniProtKB-KW"/>
</dbReference>
<dbReference type="GO" id="GO:0046872">
    <property type="term" value="F:metal ion binding"/>
    <property type="evidence" value="ECO:0007669"/>
    <property type="project" value="UniProtKB-KW"/>
</dbReference>
<dbReference type="GO" id="GO:0006310">
    <property type="term" value="P:DNA recombination"/>
    <property type="evidence" value="ECO:0007669"/>
    <property type="project" value="UniProtKB-KW"/>
</dbReference>
<evidence type="ECO:0000256" key="1">
    <source>
        <dbReference type="ARBA" id="ARBA00022722"/>
    </source>
</evidence>
<dbReference type="GO" id="GO:0004519">
    <property type="term" value="F:endonuclease activity"/>
    <property type="evidence" value="ECO:0007669"/>
    <property type="project" value="UniProtKB-KW"/>
</dbReference>
<dbReference type="WBParaSite" id="TMUE_1000002572.1">
    <property type="protein sequence ID" value="TMUE_1000002572.1"/>
    <property type="gene ID" value="WBGene00298377"/>
</dbReference>
<evidence type="ECO:0000256" key="8">
    <source>
        <dbReference type="ARBA" id="ARBA00022932"/>
    </source>
</evidence>
<keyword evidence="5" id="KW-0460">Magnesium</keyword>
<keyword evidence="2" id="KW-0479">Metal-binding</keyword>
<evidence type="ECO:0000259" key="11">
    <source>
        <dbReference type="PROSITE" id="PS50994"/>
    </source>
</evidence>
<feature type="region of interest" description="Disordered" evidence="10">
    <location>
        <begin position="253"/>
        <end position="273"/>
    </location>
</feature>
<dbReference type="Proteomes" id="UP000046395">
    <property type="component" value="Unassembled WGS sequence"/>
</dbReference>
<reference evidence="12" key="2">
    <citation type="submission" date="2014-03" db="EMBL/GenBank/DDBJ databases">
        <title>The whipworm genome and dual-species transcriptomics of an intimate host-pathogen interaction.</title>
        <authorList>
            <person name="Foth B.J."/>
            <person name="Tsai I.J."/>
            <person name="Reid A.J."/>
            <person name="Bancroft A.J."/>
            <person name="Nichol S."/>
            <person name="Tracey A."/>
            <person name="Holroyd N."/>
            <person name="Cotton J.A."/>
            <person name="Stanley E.J."/>
            <person name="Zarowiecki M."/>
            <person name="Liu J.Z."/>
            <person name="Huckvale T."/>
            <person name="Cooper P.J."/>
            <person name="Grencis R.K."/>
            <person name="Berriman M."/>
        </authorList>
    </citation>
    <scope>NUCLEOTIDE SEQUENCE [LARGE SCALE GENOMIC DNA]</scope>
    <source>
        <strain evidence="12">Edinburgh</strain>
    </source>
</reference>
<evidence type="ECO:0000313" key="13">
    <source>
        <dbReference type="WBParaSite" id="TMUE_1000002572.1"/>
    </source>
</evidence>
<dbReference type="InterPro" id="IPR001584">
    <property type="entry name" value="Integrase_cat-core"/>
</dbReference>
<dbReference type="Pfam" id="PF25597">
    <property type="entry name" value="SH3_retrovirus"/>
    <property type="match status" value="1"/>
</dbReference>
<evidence type="ECO:0000256" key="9">
    <source>
        <dbReference type="ARBA" id="ARBA00023172"/>
    </source>
</evidence>
<keyword evidence="6" id="KW-0229">DNA integration</keyword>
<dbReference type="WBParaSite" id="TMUE_1000002572.2">
    <property type="protein sequence ID" value="TMUE_1000002572.2"/>
    <property type="gene ID" value="WBGene00298377"/>
</dbReference>
<dbReference type="InterPro" id="IPR012337">
    <property type="entry name" value="RNaseH-like_sf"/>
</dbReference>
<dbReference type="GO" id="GO:0003887">
    <property type="term" value="F:DNA-directed DNA polymerase activity"/>
    <property type="evidence" value="ECO:0007669"/>
    <property type="project" value="UniProtKB-KW"/>
</dbReference>
<keyword evidence="8" id="KW-0548">Nucleotidyltransferase</keyword>
<dbReference type="GO" id="GO:0003676">
    <property type="term" value="F:nucleic acid binding"/>
    <property type="evidence" value="ECO:0007669"/>
    <property type="project" value="InterPro"/>
</dbReference>
<evidence type="ECO:0000256" key="7">
    <source>
        <dbReference type="ARBA" id="ARBA00022918"/>
    </source>
</evidence>
<keyword evidence="4" id="KW-0378">Hydrolase</keyword>
<evidence type="ECO:0000256" key="10">
    <source>
        <dbReference type="SAM" id="MobiDB-lite"/>
    </source>
</evidence>
<accession>A0A5S6Q6J3</accession>
<evidence type="ECO:0000256" key="4">
    <source>
        <dbReference type="ARBA" id="ARBA00022801"/>
    </source>
</evidence>
<dbReference type="GO" id="GO:0016787">
    <property type="term" value="F:hydrolase activity"/>
    <property type="evidence" value="ECO:0007669"/>
    <property type="project" value="UniProtKB-KW"/>
</dbReference>
<evidence type="ECO:0000256" key="2">
    <source>
        <dbReference type="ARBA" id="ARBA00022723"/>
    </source>
</evidence>
<organism evidence="12 13">
    <name type="scientific">Trichuris muris</name>
    <name type="common">Mouse whipworm</name>
    <dbReference type="NCBI Taxonomy" id="70415"/>
    <lineage>
        <taxon>Eukaryota</taxon>
        <taxon>Metazoa</taxon>
        <taxon>Ecdysozoa</taxon>
        <taxon>Nematoda</taxon>
        <taxon>Enoplea</taxon>
        <taxon>Dorylaimia</taxon>
        <taxon>Trichinellida</taxon>
        <taxon>Trichuridae</taxon>
        <taxon>Trichuris</taxon>
    </lineage>
</organism>
<dbReference type="PANTHER" id="PTHR42648">
    <property type="entry name" value="TRANSPOSASE, PUTATIVE-RELATED"/>
    <property type="match status" value="1"/>
</dbReference>
<name>A0A5S6Q6J3_TRIMR</name>
<keyword evidence="8" id="KW-0808">Transferase</keyword>
<dbReference type="AlphaFoldDB" id="A0A5S6Q6J3"/>
<sequence>MNTRSLGGSLYFATFIDDHTRWCEVRFLREKSDLFSAFCEVKALSEKRSGCKLLSLQSDNGGEYCSAQMEQYLTENGIKHRLSVPRTPQQNGVAERKNRTLVKMARCMMIQSRVPISFWAEAVSTANHIRNRCPSQNLNGKSPFEFWIGRKPHIGYFRTFWIKYFVLKKRPEKGMFDPTGIQCTSVGYSEVSKGFRVVLDGERRVSVTRDLKCVDNFGETETVGEFLTAETPADGTHHNSPEDEDRTVILNVGPGPPRWGPAPVKENQELLTS</sequence>
<reference evidence="12" key="1">
    <citation type="submission" date="2013-11" db="EMBL/GenBank/DDBJ databases">
        <authorList>
            <person name="Aslett M."/>
        </authorList>
    </citation>
    <scope>NUCLEOTIDE SEQUENCE [LARGE SCALE GENOMIC DNA]</scope>
    <source>
        <strain evidence="12">Edinburgh</strain>
    </source>
</reference>
<dbReference type="InterPro" id="IPR057670">
    <property type="entry name" value="SH3_retrovirus"/>
</dbReference>
<evidence type="ECO:0000256" key="5">
    <source>
        <dbReference type="ARBA" id="ARBA00022842"/>
    </source>
</evidence>
<dbReference type="Pfam" id="PF00665">
    <property type="entry name" value="rve"/>
    <property type="match status" value="1"/>
</dbReference>
<keyword evidence="8" id="KW-0239">DNA-directed DNA polymerase</keyword>
<dbReference type="InterPro" id="IPR039537">
    <property type="entry name" value="Retrotran_Ty1/copia-like"/>
</dbReference>
<dbReference type="PROSITE" id="PS50994">
    <property type="entry name" value="INTEGRASE"/>
    <property type="match status" value="1"/>
</dbReference>
<dbReference type="Gene3D" id="3.30.420.10">
    <property type="entry name" value="Ribonuclease H-like superfamily/Ribonuclease H"/>
    <property type="match status" value="1"/>
</dbReference>
<dbReference type="InterPro" id="IPR036397">
    <property type="entry name" value="RNaseH_sf"/>
</dbReference>
<proteinExistence type="predicted"/>
<evidence type="ECO:0000313" key="12">
    <source>
        <dbReference type="Proteomes" id="UP000046395"/>
    </source>
</evidence>
<keyword evidence="7" id="KW-0695">RNA-directed DNA polymerase</keyword>
<protein>
    <submittedName>
        <fullName evidence="13 14">Integrase catalytic domain-containing protein</fullName>
    </submittedName>
</protein>
<evidence type="ECO:0000256" key="6">
    <source>
        <dbReference type="ARBA" id="ARBA00022908"/>
    </source>
</evidence>
<reference evidence="13" key="3">
    <citation type="submission" date="2019-12" db="UniProtKB">
        <authorList>
            <consortium name="WormBaseParasite"/>
        </authorList>
    </citation>
    <scope>IDENTIFICATION</scope>
</reference>